<reference evidence="1 2" key="1">
    <citation type="journal article" date="2022" name="Hortic Res">
        <title>A haplotype resolved chromosomal level avocado genome allows analysis of novel avocado genes.</title>
        <authorList>
            <person name="Nath O."/>
            <person name="Fletcher S.J."/>
            <person name="Hayward A."/>
            <person name="Shaw L.M."/>
            <person name="Masouleh A.K."/>
            <person name="Furtado A."/>
            <person name="Henry R.J."/>
            <person name="Mitter N."/>
        </authorList>
    </citation>
    <scope>NUCLEOTIDE SEQUENCE [LARGE SCALE GENOMIC DNA]</scope>
    <source>
        <strain evidence="2">cv. Hass</strain>
    </source>
</reference>
<comment type="caution">
    <text evidence="1">The sequence shown here is derived from an EMBL/GenBank/DDBJ whole genome shotgun (WGS) entry which is preliminary data.</text>
</comment>
<organism evidence="1 2">
    <name type="scientific">Persea americana</name>
    <name type="common">Avocado</name>
    <dbReference type="NCBI Taxonomy" id="3435"/>
    <lineage>
        <taxon>Eukaryota</taxon>
        <taxon>Viridiplantae</taxon>
        <taxon>Streptophyta</taxon>
        <taxon>Embryophyta</taxon>
        <taxon>Tracheophyta</taxon>
        <taxon>Spermatophyta</taxon>
        <taxon>Magnoliopsida</taxon>
        <taxon>Magnoliidae</taxon>
        <taxon>Laurales</taxon>
        <taxon>Lauraceae</taxon>
        <taxon>Persea</taxon>
    </lineage>
</organism>
<protein>
    <submittedName>
        <fullName evidence="1">Uncharacterized protein</fullName>
    </submittedName>
</protein>
<evidence type="ECO:0000313" key="1">
    <source>
        <dbReference type="EMBL" id="KAJ8643597.1"/>
    </source>
</evidence>
<dbReference type="Proteomes" id="UP001234297">
    <property type="component" value="Chromosome 2"/>
</dbReference>
<name>A0ACC2MD43_PERAE</name>
<dbReference type="EMBL" id="CM056810">
    <property type="protein sequence ID" value="KAJ8643597.1"/>
    <property type="molecule type" value="Genomic_DNA"/>
</dbReference>
<accession>A0ACC2MD43</accession>
<evidence type="ECO:0000313" key="2">
    <source>
        <dbReference type="Proteomes" id="UP001234297"/>
    </source>
</evidence>
<keyword evidence="2" id="KW-1185">Reference proteome</keyword>
<proteinExistence type="predicted"/>
<sequence>MSTNDSNVSSGPSSHASDDNYSNPFYLHPSDNPGNVLVSSLLDGDNYHTWSRAMHMALTVKNKLGLVDGSVKQPDASSPNLINFPANSSSISITKAKALNQIHERNASHELSFSVHK</sequence>
<gene>
    <name evidence="1" type="ORF">MRB53_005345</name>
</gene>